<dbReference type="OrthoDB" id="446848at2759"/>
<evidence type="ECO:0000313" key="3">
    <source>
        <dbReference type="EMBL" id="OLQ03518.1"/>
    </source>
</evidence>
<evidence type="ECO:0000259" key="2">
    <source>
        <dbReference type="PROSITE" id="PS50878"/>
    </source>
</evidence>
<dbReference type="InterPro" id="IPR000477">
    <property type="entry name" value="RT_dom"/>
</dbReference>
<keyword evidence="4" id="KW-1185">Reference proteome</keyword>
<keyword evidence="1" id="KW-0812">Transmembrane</keyword>
<name>A0A1Q9E7W5_SYMMI</name>
<keyword evidence="1" id="KW-0472">Membrane</keyword>
<sequence length="628" mass="67578">MPLRHVRIIGSMIFTLKSRPSVMAWAHNLLKVQSIVFAALSRRLGALPFTYRWLILAAAPIVWGFLFYVPSKGCRQVADAALATCGRKQRRLLTAALNGLWAEANGLRHRLGIGVIVHRKGEVPAQWLRDHSPAARAALGPAADPRPRDRDLPTLVDIQSGRTRTLRHVPPAARFLWGRVLAQALSAAVHHNDAKAWTELLMLPQCVLGAPPRGGRRHRRAAAAYTVDRLQRWAEGERRSLWDDRFKQPAPKFGQLGEEQKHDLAVSLAREGFDRKACNALLSTGLCPDTADTVSALRALHPVQTMPPVDIDSLPLAYEVPPDVVARVLRQFPADSAPGPCGLRVQHLREAGPPGATSSLLEHLAGLVNLLAQGQACAEVAPVLAGAGLVALPKPHGGVRPIAVGEVLRRLTGKCLMSLARDEARSFFWPAQLGVAVPAGAEAAVHTVRAWFGRNATSSGKLLLKLDFSNAFNTISRGQVLAETSLHFPGLARWVGWCYRRPSALQFGSASAVPSAGGVQQGDPLGPLLFSAALQPLAQDLREQGLDLAFFYLDDGIIAGDVHAVVRALQLVQRRAPALGLRLNLSKCEVVGAGLLSESAVSQLLPVELLRGQPLPAQLGLAGGGSWR</sequence>
<evidence type="ECO:0000313" key="4">
    <source>
        <dbReference type="Proteomes" id="UP000186817"/>
    </source>
</evidence>
<protein>
    <submittedName>
        <fullName evidence="3">132 kDa protein</fullName>
    </submittedName>
</protein>
<evidence type="ECO:0000256" key="1">
    <source>
        <dbReference type="SAM" id="Phobius"/>
    </source>
</evidence>
<comment type="caution">
    <text evidence="3">The sequence shown here is derived from an EMBL/GenBank/DDBJ whole genome shotgun (WGS) entry which is preliminary data.</text>
</comment>
<feature type="domain" description="Reverse transcriptase" evidence="2">
    <location>
        <begin position="373"/>
        <end position="623"/>
    </location>
</feature>
<organism evidence="3 4">
    <name type="scientific">Symbiodinium microadriaticum</name>
    <name type="common">Dinoflagellate</name>
    <name type="synonym">Zooxanthella microadriatica</name>
    <dbReference type="NCBI Taxonomy" id="2951"/>
    <lineage>
        <taxon>Eukaryota</taxon>
        <taxon>Sar</taxon>
        <taxon>Alveolata</taxon>
        <taxon>Dinophyceae</taxon>
        <taxon>Suessiales</taxon>
        <taxon>Symbiodiniaceae</taxon>
        <taxon>Symbiodinium</taxon>
    </lineage>
</organism>
<keyword evidence="1" id="KW-1133">Transmembrane helix</keyword>
<dbReference type="PANTHER" id="PTHR48462:SF1">
    <property type="entry name" value="PROTEIN, PUTATIVE-RELATED"/>
    <property type="match status" value="1"/>
</dbReference>
<dbReference type="Pfam" id="PF00078">
    <property type="entry name" value="RVT_1"/>
    <property type="match status" value="1"/>
</dbReference>
<reference evidence="3 4" key="1">
    <citation type="submission" date="2016-02" db="EMBL/GenBank/DDBJ databases">
        <title>Genome analysis of coral dinoflagellate symbionts highlights evolutionary adaptations to a symbiotic lifestyle.</title>
        <authorList>
            <person name="Aranda M."/>
            <person name="Li Y."/>
            <person name="Liew Y.J."/>
            <person name="Baumgarten S."/>
            <person name="Simakov O."/>
            <person name="Wilson M."/>
            <person name="Piel J."/>
            <person name="Ashoor H."/>
            <person name="Bougouffa S."/>
            <person name="Bajic V.B."/>
            <person name="Ryu T."/>
            <person name="Ravasi T."/>
            <person name="Bayer T."/>
            <person name="Micklem G."/>
            <person name="Kim H."/>
            <person name="Bhak J."/>
            <person name="Lajeunesse T.C."/>
            <person name="Voolstra C.R."/>
        </authorList>
    </citation>
    <scope>NUCLEOTIDE SEQUENCE [LARGE SCALE GENOMIC DNA]</scope>
    <source>
        <strain evidence="3 4">CCMP2467</strain>
    </source>
</reference>
<dbReference type="Proteomes" id="UP000186817">
    <property type="component" value="Unassembled WGS sequence"/>
</dbReference>
<dbReference type="OMA" id="WPRTCES"/>
<dbReference type="PROSITE" id="PS50878">
    <property type="entry name" value="RT_POL"/>
    <property type="match status" value="1"/>
</dbReference>
<gene>
    <name evidence="3" type="ORF">AK812_SmicGene13507</name>
</gene>
<dbReference type="AlphaFoldDB" id="A0A1Q9E7W5"/>
<feature type="transmembrane region" description="Helical" evidence="1">
    <location>
        <begin position="51"/>
        <end position="69"/>
    </location>
</feature>
<proteinExistence type="predicted"/>
<accession>A0A1Q9E7W5</accession>
<dbReference type="EMBL" id="LSRX01000234">
    <property type="protein sequence ID" value="OLQ03518.1"/>
    <property type="molecule type" value="Genomic_DNA"/>
</dbReference>
<dbReference type="PANTHER" id="PTHR48462">
    <property type="entry name" value="PROTEIN, PUTATIVE-RELATED"/>
    <property type="match status" value="1"/>
</dbReference>